<gene>
    <name evidence="3" type="ORF">PGABG01_0001100</name>
</gene>
<protein>
    <submittedName>
        <fullName evidence="3">Erythrocyte membrane protein 1 (PfEMP1), putative</fullName>
    </submittedName>
</protein>
<sequence>MASLIKHPPIDISHMVSIKAKHIFTWKEKKTDDYVRDISSSDITSSSESEYEEMDINDIYKPLGPKYKTLIEVVLKPSKSTQDTHITPDISDTQNNTPTYQNNDSNKLTDNEWNQLKQDFILNMLQNG</sequence>
<keyword evidence="4" id="KW-1185">Reference proteome</keyword>
<name>A0ABY0KW81_9APIC</name>
<dbReference type="Gene3D" id="1.10.1900.40">
    <property type="entry name" value="Acidic terminal segments, variant surface antigen of PfEMP1"/>
    <property type="match status" value="1"/>
</dbReference>
<feature type="region of interest" description="Disordered" evidence="1">
    <location>
        <begin position="78"/>
        <end position="109"/>
    </location>
</feature>
<comment type="caution">
    <text evidence="3">The sequence shown here is derived from an EMBL/GenBank/DDBJ whole genome shotgun (WGS) entry which is preliminary data.</text>
</comment>
<organism evidence="3 4">
    <name type="scientific">Plasmodium gaboni</name>
    <dbReference type="NCBI Taxonomy" id="647221"/>
    <lineage>
        <taxon>Eukaryota</taxon>
        <taxon>Sar</taxon>
        <taxon>Alveolata</taxon>
        <taxon>Apicomplexa</taxon>
        <taxon>Aconoidasida</taxon>
        <taxon>Haemosporida</taxon>
        <taxon>Plasmodiidae</taxon>
        <taxon>Plasmodium</taxon>
        <taxon>Plasmodium (Laverania)</taxon>
    </lineage>
</organism>
<evidence type="ECO:0000313" key="3">
    <source>
        <dbReference type="EMBL" id="SCQ12752.1"/>
    </source>
</evidence>
<feature type="domain" description="Plasmodium falciparum erythrocyte membrane protein 1 acidic terminal segment" evidence="2">
    <location>
        <begin position="24"/>
        <end position="127"/>
    </location>
</feature>
<proteinExistence type="predicted"/>
<evidence type="ECO:0000259" key="2">
    <source>
        <dbReference type="Pfam" id="PF15445"/>
    </source>
</evidence>
<dbReference type="EMBL" id="FMKD01000038">
    <property type="protein sequence ID" value="SCQ12752.1"/>
    <property type="molecule type" value="Genomic_DNA"/>
</dbReference>
<accession>A0ABY0KW81</accession>
<dbReference type="InterPro" id="IPR044932">
    <property type="entry name" value="PfEMP1_ATS_sf"/>
</dbReference>
<evidence type="ECO:0000313" key="4">
    <source>
        <dbReference type="Proteomes" id="UP000831156"/>
    </source>
</evidence>
<reference evidence="3" key="1">
    <citation type="submission" date="2016-09" db="EMBL/GenBank/DDBJ databases">
        <authorList>
            <consortium name="Pathogen Informatics"/>
            <person name="Sun Q."/>
            <person name="Inoue M."/>
        </authorList>
    </citation>
    <scope>NUCLEOTIDE SEQUENCE</scope>
</reference>
<dbReference type="InterPro" id="IPR029211">
    <property type="entry name" value="PfEMP1_ATS"/>
</dbReference>
<evidence type="ECO:0000256" key="1">
    <source>
        <dbReference type="SAM" id="MobiDB-lite"/>
    </source>
</evidence>
<dbReference type="Pfam" id="PF15445">
    <property type="entry name" value="ATS"/>
    <property type="match status" value="1"/>
</dbReference>
<dbReference type="Proteomes" id="UP000831156">
    <property type="component" value="Unassembled WGS sequence"/>
</dbReference>